<evidence type="ECO:0000313" key="2">
    <source>
        <dbReference type="RefSeq" id="XP_009764409.1"/>
    </source>
</evidence>
<feature type="non-terminal residue" evidence="2">
    <location>
        <position position="1"/>
    </location>
</feature>
<name>A0A1U7VPY1_NICSY</name>
<dbReference type="RefSeq" id="XP_009764409.1">
    <property type="nucleotide sequence ID" value="XM_009766107.1"/>
</dbReference>
<feature type="non-terminal residue" evidence="2">
    <location>
        <position position="17"/>
    </location>
</feature>
<sequence>PHIVFNLSRALTFLVTT</sequence>
<dbReference type="AlphaFoldDB" id="A0A1U7VPY1"/>
<accession>A0A1U7VPY1</accession>
<reference evidence="1" key="1">
    <citation type="journal article" date="2013" name="Genome Biol.">
        <title>Reference genomes and transcriptomes of Nicotiana sylvestris and Nicotiana tomentosiformis.</title>
        <authorList>
            <person name="Sierro N."/>
            <person name="Battey J.N."/>
            <person name="Ouadi S."/>
            <person name="Bovet L."/>
            <person name="Goepfert S."/>
            <person name="Bakaher N."/>
            <person name="Peitsch M.C."/>
            <person name="Ivanov N.V."/>
        </authorList>
    </citation>
    <scope>NUCLEOTIDE SEQUENCE [LARGE SCALE GENOMIC DNA]</scope>
</reference>
<keyword evidence="1" id="KW-1185">Reference proteome</keyword>
<protein>
    <submittedName>
        <fullName evidence="2">Uncharacterized protein LOC104216128</fullName>
    </submittedName>
</protein>
<dbReference type="Proteomes" id="UP000189701">
    <property type="component" value="Unplaced"/>
</dbReference>
<evidence type="ECO:0000313" key="1">
    <source>
        <dbReference type="Proteomes" id="UP000189701"/>
    </source>
</evidence>
<gene>
    <name evidence="2" type="primary">LOC104216128</name>
</gene>
<reference evidence="2" key="2">
    <citation type="submission" date="2025-08" db="UniProtKB">
        <authorList>
            <consortium name="RefSeq"/>
        </authorList>
    </citation>
    <scope>IDENTIFICATION</scope>
    <source>
        <tissue evidence="2">Leaf</tissue>
    </source>
</reference>
<organism evidence="1 2">
    <name type="scientific">Nicotiana sylvestris</name>
    <name type="common">Wood tobacco</name>
    <name type="synonym">South American tobacco</name>
    <dbReference type="NCBI Taxonomy" id="4096"/>
    <lineage>
        <taxon>Eukaryota</taxon>
        <taxon>Viridiplantae</taxon>
        <taxon>Streptophyta</taxon>
        <taxon>Embryophyta</taxon>
        <taxon>Tracheophyta</taxon>
        <taxon>Spermatophyta</taxon>
        <taxon>Magnoliopsida</taxon>
        <taxon>eudicotyledons</taxon>
        <taxon>Gunneridae</taxon>
        <taxon>Pentapetalae</taxon>
        <taxon>asterids</taxon>
        <taxon>lamiids</taxon>
        <taxon>Solanales</taxon>
        <taxon>Solanaceae</taxon>
        <taxon>Nicotianoideae</taxon>
        <taxon>Nicotianeae</taxon>
        <taxon>Nicotiana</taxon>
    </lineage>
</organism>
<proteinExistence type="predicted"/>